<dbReference type="Pfam" id="PF13489">
    <property type="entry name" value="Methyltransf_23"/>
    <property type="match status" value="1"/>
</dbReference>
<keyword evidence="6" id="KW-1185">Reference proteome</keyword>
<evidence type="ECO:0008006" key="7">
    <source>
        <dbReference type="Google" id="ProtNLM"/>
    </source>
</evidence>
<organism evidence="5 6">
    <name type="scientific">Cryptococcus depauperatus CBS 7841</name>
    <dbReference type="NCBI Taxonomy" id="1295531"/>
    <lineage>
        <taxon>Eukaryota</taxon>
        <taxon>Fungi</taxon>
        <taxon>Dikarya</taxon>
        <taxon>Basidiomycota</taxon>
        <taxon>Agaricomycotina</taxon>
        <taxon>Tremellomycetes</taxon>
        <taxon>Tremellales</taxon>
        <taxon>Cryptococcaceae</taxon>
        <taxon>Cryptococcus</taxon>
    </lineage>
</organism>
<evidence type="ECO:0000256" key="2">
    <source>
        <dbReference type="ARBA" id="ARBA00022679"/>
    </source>
</evidence>
<gene>
    <name evidence="5" type="ORF">L203_100477</name>
</gene>
<reference evidence="5" key="3">
    <citation type="submission" date="2024-01" db="EMBL/GenBank/DDBJ databases">
        <authorList>
            <person name="Coelho M.A."/>
            <person name="David-Palma M."/>
            <person name="Shea T."/>
            <person name="Sun S."/>
            <person name="Cuomo C.A."/>
            <person name="Heitman J."/>
        </authorList>
    </citation>
    <scope>NUCLEOTIDE SEQUENCE</scope>
    <source>
        <strain evidence="5">CBS 7841</strain>
    </source>
</reference>
<dbReference type="GO" id="GO:0008168">
    <property type="term" value="F:methyltransferase activity"/>
    <property type="evidence" value="ECO:0007669"/>
    <property type="project" value="UniProtKB-KW"/>
</dbReference>
<dbReference type="InterPro" id="IPR023576">
    <property type="entry name" value="UbiE/COQ5_MeTrFase_CS"/>
</dbReference>
<reference evidence="5" key="2">
    <citation type="journal article" date="2022" name="Elife">
        <title>Obligate sexual reproduction of a homothallic fungus closely related to the Cryptococcus pathogenic species complex.</title>
        <authorList>
            <person name="Passer A.R."/>
            <person name="Clancey S.A."/>
            <person name="Shea T."/>
            <person name="David-Palma M."/>
            <person name="Averette A.F."/>
            <person name="Boekhout T."/>
            <person name="Porcel B.M."/>
            <person name="Nowrousian M."/>
            <person name="Cuomo C.A."/>
            <person name="Sun S."/>
            <person name="Heitman J."/>
            <person name="Coelho M.A."/>
        </authorList>
    </citation>
    <scope>NUCLEOTIDE SEQUENCE</scope>
    <source>
        <strain evidence="5">CBS 7841</strain>
    </source>
</reference>
<evidence type="ECO:0000313" key="6">
    <source>
        <dbReference type="Proteomes" id="UP000094043"/>
    </source>
</evidence>
<dbReference type="GO" id="GO:0032259">
    <property type="term" value="P:methylation"/>
    <property type="evidence" value="ECO:0007669"/>
    <property type="project" value="UniProtKB-KW"/>
</dbReference>
<dbReference type="AlphaFoldDB" id="A0AAJ8JN50"/>
<dbReference type="Proteomes" id="UP000094043">
    <property type="component" value="Chromosome 1"/>
</dbReference>
<evidence type="ECO:0000313" key="5">
    <source>
        <dbReference type="EMBL" id="WVN85332.1"/>
    </source>
</evidence>
<feature type="region of interest" description="Disordered" evidence="4">
    <location>
        <begin position="169"/>
        <end position="219"/>
    </location>
</feature>
<evidence type="ECO:0000256" key="4">
    <source>
        <dbReference type="SAM" id="MobiDB-lite"/>
    </source>
</evidence>
<dbReference type="PANTHER" id="PTHR43591">
    <property type="entry name" value="METHYLTRANSFERASE"/>
    <property type="match status" value="1"/>
</dbReference>
<reference evidence="5" key="1">
    <citation type="submission" date="2016-06" db="EMBL/GenBank/DDBJ databases">
        <authorList>
            <person name="Cuomo C."/>
            <person name="Litvintseva A."/>
            <person name="Heitman J."/>
            <person name="Chen Y."/>
            <person name="Sun S."/>
            <person name="Springer D."/>
            <person name="Dromer F."/>
            <person name="Young S."/>
            <person name="Zeng Q."/>
            <person name="Chapman S."/>
            <person name="Gujja S."/>
            <person name="Saif S."/>
            <person name="Birren B."/>
        </authorList>
    </citation>
    <scope>NUCLEOTIDE SEQUENCE</scope>
    <source>
        <strain evidence="5">CBS 7841</strain>
    </source>
</reference>
<sequence>MPATHLIVEVVEDTSCVVSARDSKRDGSLVRASVDQERPSVDPEIKGIPQGWVDDFSVPLTEKRQKAKPFASRDARRKRFTEAPLQRPMIALKRDVSMMSTFFETRNKLSSLSDKMRDGRNRPLEGQKLSNPPFSYWPQEDKPLLACRTLLQTHVTSKSLIAEAANVENDAQPVMQHPASISTDDSDEFSDLFTPSTSPRDSHLAPSIVSSTQSVSSHDRAMATSERGVVSPLIFETKTFYPPDIFKILPFASDYPFAAWKGPKAEDDPVAFASEPGERSKGRFMDGMRFGNSTEDQNSALLEGCSEVLDDKAGVIRKDVWSSKDNKVDGLYRVGWSRDVLDLQARLHQTMFEIANARHTFVDFDKPPKTVLDIGTGTGLWPISQAIAWPETTIIGIDQVLCQTNLSALVSAERSAHATPTQPTLARGVWENVERRVRWEKVDFLKDLPYDTGVFDFIHIRFVGLGVPESKWINVLEEAARVLKPGGKMEIIETSYDLPSTLACANSLHEIFSSILVDHMIQPLPFLPIQFCLPSLSILEPDSVSNPSLIKTWRDDEIPGALHDAAETWATSAVEHQDIVPFTSHKEKKPLWISTKMTDELAKAAKGRWKFEKIGEPAQEGNTREVMKRRKVTLWVWVCTRK</sequence>
<name>A0AAJ8JN50_9TREE</name>
<accession>A0AAJ8JN50</accession>
<evidence type="ECO:0000256" key="1">
    <source>
        <dbReference type="ARBA" id="ARBA00022603"/>
    </source>
</evidence>
<evidence type="ECO:0000256" key="3">
    <source>
        <dbReference type="ARBA" id="ARBA00022691"/>
    </source>
</evidence>
<feature type="compositionally biased region" description="Low complexity" evidence="4">
    <location>
        <begin position="207"/>
        <end position="216"/>
    </location>
</feature>
<dbReference type="SUPFAM" id="SSF53335">
    <property type="entry name" value="S-adenosyl-L-methionine-dependent methyltransferases"/>
    <property type="match status" value="1"/>
</dbReference>
<protein>
    <recommendedName>
        <fullName evidence="7">Methyltransferase domain-containing protein</fullName>
    </recommendedName>
</protein>
<dbReference type="KEGG" id="cdep:91084693"/>
<dbReference type="InterPro" id="IPR029063">
    <property type="entry name" value="SAM-dependent_MTases_sf"/>
</dbReference>
<proteinExistence type="predicted"/>
<dbReference type="PANTHER" id="PTHR43591:SF110">
    <property type="entry name" value="RHODANESE DOMAIN-CONTAINING PROTEIN"/>
    <property type="match status" value="1"/>
</dbReference>
<dbReference type="Gene3D" id="3.40.50.150">
    <property type="entry name" value="Vaccinia Virus protein VP39"/>
    <property type="match status" value="1"/>
</dbReference>
<keyword evidence="2" id="KW-0808">Transferase</keyword>
<dbReference type="CDD" id="cd02440">
    <property type="entry name" value="AdoMet_MTases"/>
    <property type="match status" value="1"/>
</dbReference>
<feature type="region of interest" description="Disordered" evidence="4">
    <location>
        <begin position="113"/>
        <end position="135"/>
    </location>
</feature>
<keyword evidence="1" id="KW-0489">Methyltransferase</keyword>
<dbReference type="GeneID" id="91084693"/>
<dbReference type="PROSITE" id="PS01184">
    <property type="entry name" value="UBIE_2"/>
    <property type="match status" value="1"/>
</dbReference>
<feature type="compositionally biased region" description="Basic and acidic residues" evidence="4">
    <location>
        <begin position="114"/>
        <end position="125"/>
    </location>
</feature>
<keyword evidence="3" id="KW-0949">S-adenosyl-L-methionine</keyword>
<dbReference type="EMBL" id="CP143784">
    <property type="protein sequence ID" value="WVN85332.1"/>
    <property type="molecule type" value="Genomic_DNA"/>
</dbReference>
<dbReference type="RefSeq" id="XP_066066033.1">
    <property type="nucleotide sequence ID" value="XM_066209936.1"/>
</dbReference>